<protein>
    <submittedName>
        <fullName evidence="7">RNA polymerase sigma factor</fullName>
    </submittedName>
</protein>
<dbReference type="NCBIfam" id="TIGR02937">
    <property type="entry name" value="sigma70-ECF"/>
    <property type="match status" value="1"/>
</dbReference>
<evidence type="ECO:0000256" key="3">
    <source>
        <dbReference type="ARBA" id="ARBA00023082"/>
    </source>
</evidence>
<dbReference type="GO" id="GO:0006352">
    <property type="term" value="P:DNA-templated transcription initiation"/>
    <property type="evidence" value="ECO:0007669"/>
    <property type="project" value="InterPro"/>
</dbReference>
<proteinExistence type="inferred from homology"/>
<evidence type="ECO:0000256" key="1">
    <source>
        <dbReference type="ARBA" id="ARBA00010641"/>
    </source>
</evidence>
<dbReference type="Pfam" id="PF04542">
    <property type="entry name" value="Sigma70_r2"/>
    <property type="match status" value="1"/>
</dbReference>
<evidence type="ECO:0000313" key="7">
    <source>
        <dbReference type="EMBL" id="MBD2862963.1"/>
    </source>
</evidence>
<dbReference type="Proteomes" id="UP000639396">
    <property type="component" value="Unassembled WGS sequence"/>
</dbReference>
<gene>
    <name evidence="7" type="ORF">IDH45_13305</name>
</gene>
<keyword evidence="4" id="KW-0804">Transcription</keyword>
<evidence type="ECO:0000256" key="4">
    <source>
        <dbReference type="ARBA" id="ARBA00023163"/>
    </source>
</evidence>
<comment type="caution">
    <text evidence="7">The sequence shown here is derived from an EMBL/GenBank/DDBJ whole genome shotgun (WGS) entry which is preliminary data.</text>
</comment>
<comment type="similarity">
    <text evidence="1">Belongs to the sigma-70 factor family. ECF subfamily.</text>
</comment>
<dbReference type="InterPro" id="IPR014284">
    <property type="entry name" value="RNA_pol_sigma-70_dom"/>
</dbReference>
<evidence type="ECO:0000256" key="2">
    <source>
        <dbReference type="ARBA" id="ARBA00023015"/>
    </source>
</evidence>
<evidence type="ECO:0000259" key="5">
    <source>
        <dbReference type="Pfam" id="PF04542"/>
    </source>
</evidence>
<keyword evidence="8" id="KW-1185">Reference proteome</keyword>
<reference evidence="7" key="1">
    <citation type="submission" date="2020-09" db="EMBL/GenBank/DDBJ databases">
        <title>A novel bacterium of genus Paenibacillus, isolated from South China Sea.</title>
        <authorList>
            <person name="Huang H."/>
            <person name="Mo K."/>
            <person name="Hu Y."/>
        </authorList>
    </citation>
    <scope>NUCLEOTIDE SEQUENCE</scope>
    <source>
        <strain evidence="7">IB182363</strain>
    </source>
</reference>
<feature type="domain" description="RNA polymerase sigma factor 70 region 4 type 2" evidence="6">
    <location>
        <begin position="96"/>
        <end position="147"/>
    </location>
</feature>
<keyword evidence="3" id="KW-0731">Sigma factor</keyword>
<evidence type="ECO:0000259" key="6">
    <source>
        <dbReference type="Pfam" id="PF08281"/>
    </source>
</evidence>
<dbReference type="InterPro" id="IPR013324">
    <property type="entry name" value="RNA_pol_sigma_r3/r4-like"/>
</dbReference>
<dbReference type="SUPFAM" id="SSF88659">
    <property type="entry name" value="Sigma3 and sigma4 domains of RNA polymerase sigma factors"/>
    <property type="match status" value="1"/>
</dbReference>
<dbReference type="PANTHER" id="PTHR43133:SF46">
    <property type="entry name" value="RNA POLYMERASE SIGMA-70 FACTOR ECF SUBFAMILY"/>
    <property type="match status" value="1"/>
</dbReference>
<dbReference type="InterPro" id="IPR013249">
    <property type="entry name" value="RNA_pol_sigma70_r4_t2"/>
</dbReference>
<dbReference type="InterPro" id="IPR013325">
    <property type="entry name" value="RNA_pol_sigma_r2"/>
</dbReference>
<dbReference type="Gene3D" id="1.10.1740.10">
    <property type="match status" value="1"/>
</dbReference>
<dbReference type="Pfam" id="PF08281">
    <property type="entry name" value="Sigma70_r4_2"/>
    <property type="match status" value="1"/>
</dbReference>
<dbReference type="InterPro" id="IPR007627">
    <property type="entry name" value="RNA_pol_sigma70_r2"/>
</dbReference>
<organism evidence="7 8">
    <name type="scientific">Paenibacillus oceani</name>
    <dbReference type="NCBI Taxonomy" id="2772510"/>
    <lineage>
        <taxon>Bacteria</taxon>
        <taxon>Bacillati</taxon>
        <taxon>Bacillota</taxon>
        <taxon>Bacilli</taxon>
        <taxon>Bacillales</taxon>
        <taxon>Paenibacillaceae</taxon>
        <taxon>Paenibacillus</taxon>
    </lineage>
</organism>
<dbReference type="GO" id="GO:0016987">
    <property type="term" value="F:sigma factor activity"/>
    <property type="evidence" value="ECO:0007669"/>
    <property type="project" value="UniProtKB-KW"/>
</dbReference>
<dbReference type="GO" id="GO:0003677">
    <property type="term" value="F:DNA binding"/>
    <property type="evidence" value="ECO:0007669"/>
    <property type="project" value="InterPro"/>
</dbReference>
<dbReference type="Gene3D" id="1.10.10.10">
    <property type="entry name" value="Winged helix-like DNA-binding domain superfamily/Winged helix DNA-binding domain"/>
    <property type="match status" value="1"/>
</dbReference>
<accession>A0A927C7T9</accession>
<dbReference type="PANTHER" id="PTHR43133">
    <property type="entry name" value="RNA POLYMERASE ECF-TYPE SIGMA FACTO"/>
    <property type="match status" value="1"/>
</dbReference>
<dbReference type="InterPro" id="IPR036388">
    <property type="entry name" value="WH-like_DNA-bd_sf"/>
</dbReference>
<dbReference type="SUPFAM" id="SSF88946">
    <property type="entry name" value="Sigma2 domain of RNA polymerase sigma factors"/>
    <property type="match status" value="1"/>
</dbReference>
<dbReference type="EMBL" id="JACXJA010000015">
    <property type="protein sequence ID" value="MBD2862963.1"/>
    <property type="molecule type" value="Genomic_DNA"/>
</dbReference>
<dbReference type="CDD" id="cd06171">
    <property type="entry name" value="Sigma70_r4"/>
    <property type="match status" value="1"/>
</dbReference>
<feature type="domain" description="RNA polymerase sigma-70 region 2" evidence="5">
    <location>
        <begin position="3"/>
        <end position="64"/>
    </location>
</feature>
<evidence type="ECO:0000313" key="8">
    <source>
        <dbReference type="Proteomes" id="UP000639396"/>
    </source>
</evidence>
<keyword evidence="2" id="KW-0805">Transcription regulation</keyword>
<dbReference type="AlphaFoldDB" id="A0A927C7T9"/>
<sequence length="161" mass="18716">MLTYGQDVWNYAYLMTKRADLADDISQDVFLKVYQNIGSFRGESSFRTWLISITRNIAINYRRSAFVRKVTLVDWIVRKETHSSAEDEAMEICLAEDIWQIVLKLPVKYREVLLLDARYDLTIKEIADVLGISQGTVKSRLSRARSKVTRIWKEGAAYERA</sequence>
<dbReference type="InterPro" id="IPR039425">
    <property type="entry name" value="RNA_pol_sigma-70-like"/>
</dbReference>
<name>A0A927C7T9_9BACL</name>